<dbReference type="Proteomes" id="UP001056120">
    <property type="component" value="Linkage Group LG09"/>
</dbReference>
<organism evidence="1 2">
    <name type="scientific">Smallanthus sonchifolius</name>
    <dbReference type="NCBI Taxonomy" id="185202"/>
    <lineage>
        <taxon>Eukaryota</taxon>
        <taxon>Viridiplantae</taxon>
        <taxon>Streptophyta</taxon>
        <taxon>Embryophyta</taxon>
        <taxon>Tracheophyta</taxon>
        <taxon>Spermatophyta</taxon>
        <taxon>Magnoliopsida</taxon>
        <taxon>eudicotyledons</taxon>
        <taxon>Gunneridae</taxon>
        <taxon>Pentapetalae</taxon>
        <taxon>asterids</taxon>
        <taxon>campanulids</taxon>
        <taxon>Asterales</taxon>
        <taxon>Asteraceae</taxon>
        <taxon>Asteroideae</taxon>
        <taxon>Heliantheae alliance</taxon>
        <taxon>Millerieae</taxon>
        <taxon>Smallanthus</taxon>
    </lineage>
</organism>
<dbReference type="EMBL" id="CM042026">
    <property type="protein sequence ID" value="KAI3805202.1"/>
    <property type="molecule type" value="Genomic_DNA"/>
</dbReference>
<accession>A0ACB9IBK1</accession>
<reference evidence="1 2" key="2">
    <citation type="journal article" date="2022" name="Mol. Ecol. Resour.">
        <title>The genomes of chicory, endive, great burdock and yacon provide insights into Asteraceae paleo-polyploidization history and plant inulin production.</title>
        <authorList>
            <person name="Fan W."/>
            <person name="Wang S."/>
            <person name="Wang H."/>
            <person name="Wang A."/>
            <person name="Jiang F."/>
            <person name="Liu H."/>
            <person name="Zhao H."/>
            <person name="Xu D."/>
            <person name="Zhang Y."/>
        </authorList>
    </citation>
    <scope>NUCLEOTIDE SEQUENCE [LARGE SCALE GENOMIC DNA]</scope>
    <source>
        <strain evidence="2">cv. Yunnan</strain>
        <tissue evidence="1">Leaves</tissue>
    </source>
</reference>
<name>A0ACB9IBK1_9ASTR</name>
<evidence type="ECO:0000313" key="2">
    <source>
        <dbReference type="Proteomes" id="UP001056120"/>
    </source>
</evidence>
<protein>
    <submittedName>
        <fullName evidence="1">Uncharacterized protein</fullName>
    </submittedName>
</protein>
<proteinExistence type="predicted"/>
<keyword evidence="2" id="KW-1185">Reference proteome</keyword>
<sequence length="139" mass="15323">MVHLQGEFMWARIDRYIPLKQAFLRLIGASVLRGFRKRRNRSNSIKSVLDFDGVENQQSSDSKVKLAKKEDISAERGACGVGFIANLDNKGSHGIVQDALTALGCMEHRGGCVADNDSGDGSGLTTSTSWEFFNKWAEK</sequence>
<comment type="caution">
    <text evidence="1">The sequence shown here is derived from an EMBL/GenBank/DDBJ whole genome shotgun (WGS) entry which is preliminary data.</text>
</comment>
<reference evidence="2" key="1">
    <citation type="journal article" date="2022" name="Mol. Ecol. Resour.">
        <title>The genomes of chicory, endive, great burdock and yacon provide insights into Asteraceae palaeo-polyploidization history and plant inulin production.</title>
        <authorList>
            <person name="Fan W."/>
            <person name="Wang S."/>
            <person name="Wang H."/>
            <person name="Wang A."/>
            <person name="Jiang F."/>
            <person name="Liu H."/>
            <person name="Zhao H."/>
            <person name="Xu D."/>
            <person name="Zhang Y."/>
        </authorList>
    </citation>
    <scope>NUCLEOTIDE SEQUENCE [LARGE SCALE GENOMIC DNA]</scope>
    <source>
        <strain evidence="2">cv. Yunnan</strain>
    </source>
</reference>
<gene>
    <name evidence="1" type="ORF">L1987_27367</name>
</gene>
<evidence type="ECO:0000313" key="1">
    <source>
        <dbReference type="EMBL" id="KAI3805202.1"/>
    </source>
</evidence>